<evidence type="ECO:0000313" key="3">
    <source>
        <dbReference type="Proteomes" id="UP000184188"/>
    </source>
</evidence>
<dbReference type="InterPro" id="IPR001810">
    <property type="entry name" value="F-box_dom"/>
</dbReference>
<protein>
    <recommendedName>
        <fullName evidence="1">F-box domain-containing protein</fullName>
    </recommendedName>
</protein>
<evidence type="ECO:0000259" key="1">
    <source>
        <dbReference type="PROSITE" id="PS50181"/>
    </source>
</evidence>
<dbReference type="AlphaFoldDB" id="A0A1L9SDQ6"/>
<dbReference type="STRING" id="1073090.A0A1L9SDQ6"/>
<dbReference type="SUPFAM" id="SSF81383">
    <property type="entry name" value="F-box domain"/>
    <property type="match status" value="1"/>
</dbReference>
<sequence>MSCISCGFKIITRKPWLAKYRVVYKTSRGAHLSDVVTYSDERHKDYSYHYEEGGTMELARDKYLIHELCWSRLLAHFDQISLDRLFEVFKYMPSAMYTERLETLRYVNPDQLPSVTTCREVKEEFPTPSQAICDSMNIISPYDCFALLPLELRVEIAAHLSTMDYLGLRYCSRAMAAVFNNEAFWKTRFLVHRERGFFAYLADNQPNGLSSTGWRLIYHRTNRVNRYNPAWKAMRRQWKTNTWFQDRYSMARAPDISHQMRSKKRLHWETAQRHQCRSNGKCCGDCNFCRHLFSINEFTQSIRISSVVKIIVSILHEAEKTFITGLELIQKDSTTPVAIGYQTSRQETIDLQAHQLRGFIVNTGPRGIHALRPVTNKKLDWVGRLEDTGNVELLSTRIKVIAGTFDVST</sequence>
<dbReference type="EMBL" id="KV878345">
    <property type="protein sequence ID" value="OJJ45309.1"/>
    <property type="molecule type" value="Genomic_DNA"/>
</dbReference>
<dbReference type="Proteomes" id="UP000184188">
    <property type="component" value="Unassembled WGS sequence"/>
</dbReference>
<dbReference type="PROSITE" id="PS50181">
    <property type="entry name" value="FBOX"/>
    <property type="match status" value="1"/>
</dbReference>
<dbReference type="InterPro" id="IPR036047">
    <property type="entry name" value="F-box-like_dom_sf"/>
</dbReference>
<gene>
    <name evidence="2" type="ORF">ASPZODRAFT_167768</name>
</gene>
<name>A0A1L9SDQ6_9EURO</name>
<organism evidence="2 3">
    <name type="scientific">Penicilliopsis zonata CBS 506.65</name>
    <dbReference type="NCBI Taxonomy" id="1073090"/>
    <lineage>
        <taxon>Eukaryota</taxon>
        <taxon>Fungi</taxon>
        <taxon>Dikarya</taxon>
        <taxon>Ascomycota</taxon>
        <taxon>Pezizomycotina</taxon>
        <taxon>Eurotiomycetes</taxon>
        <taxon>Eurotiomycetidae</taxon>
        <taxon>Eurotiales</taxon>
        <taxon>Aspergillaceae</taxon>
        <taxon>Penicilliopsis</taxon>
    </lineage>
</organism>
<dbReference type="RefSeq" id="XP_022579819.1">
    <property type="nucleotide sequence ID" value="XM_022726842.1"/>
</dbReference>
<dbReference type="OrthoDB" id="5273847at2759"/>
<dbReference type="VEuPathDB" id="FungiDB:ASPZODRAFT_167768"/>
<dbReference type="Pfam" id="PF00646">
    <property type="entry name" value="F-box"/>
    <property type="match status" value="1"/>
</dbReference>
<reference evidence="3" key="1">
    <citation type="journal article" date="2017" name="Genome Biol.">
        <title>Comparative genomics reveals high biological diversity and specific adaptations in the industrially and medically important fungal genus Aspergillus.</title>
        <authorList>
            <person name="de Vries R.P."/>
            <person name="Riley R."/>
            <person name="Wiebenga A."/>
            <person name="Aguilar-Osorio G."/>
            <person name="Amillis S."/>
            <person name="Uchima C.A."/>
            <person name="Anderluh G."/>
            <person name="Asadollahi M."/>
            <person name="Askin M."/>
            <person name="Barry K."/>
            <person name="Battaglia E."/>
            <person name="Bayram O."/>
            <person name="Benocci T."/>
            <person name="Braus-Stromeyer S.A."/>
            <person name="Caldana C."/>
            <person name="Canovas D."/>
            <person name="Cerqueira G.C."/>
            <person name="Chen F."/>
            <person name="Chen W."/>
            <person name="Choi C."/>
            <person name="Clum A."/>
            <person name="Dos Santos R.A."/>
            <person name="Damasio A.R."/>
            <person name="Diallinas G."/>
            <person name="Emri T."/>
            <person name="Fekete E."/>
            <person name="Flipphi M."/>
            <person name="Freyberg S."/>
            <person name="Gallo A."/>
            <person name="Gournas C."/>
            <person name="Habgood R."/>
            <person name="Hainaut M."/>
            <person name="Harispe M.L."/>
            <person name="Henrissat B."/>
            <person name="Hilden K.S."/>
            <person name="Hope R."/>
            <person name="Hossain A."/>
            <person name="Karabika E."/>
            <person name="Karaffa L."/>
            <person name="Karanyi Z."/>
            <person name="Krasevec N."/>
            <person name="Kuo A."/>
            <person name="Kusch H."/>
            <person name="LaButti K."/>
            <person name="Lagendijk E.L."/>
            <person name="Lapidus A."/>
            <person name="Levasseur A."/>
            <person name="Lindquist E."/>
            <person name="Lipzen A."/>
            <person name="Logrieco A.F."/>
            <person name="MacCabe A."/>
            <person name="Maekelae M.R."/>
            <person name="Malavazi I."/>
            <person name="Melin P."/>
            <person name="Meyer V."/>
            <person name="Mielnichuk N."/>
            <person name="Miskei M."/>
            <person name="Molnar A.P."/>
            <person name="Mule G."/>
            <person name="Ngan C.Y."/>
            <person name="Orejas M."/>
            <person name="Orosz E."/>
            <person name="Ouedraogo J.P."/>
            <person name="Overkamp K.M."/>
            <person name="Park H.-S."/>
            <person name="Perrone G."/>
            <person name="Piumi F."/>
            <person name="Punt P.J."/>
            <person name="Ram A.F."/>
            <person name="Ramon A."/>
            <person name="Rauscher S."/>
            <person name="Record E."/>
            <person name="Riano-Pachon D.M."/>
            <person name="Robert V."/>
            <person name="Roehrig J."/>
            <person name="Ruller R."/>
            <person name="Salamov A."/>
            <person name="Salih N.S."/>
            <person name="Samson R.A."/>
            <person name="Sandor E."/>
            <person name="Sanguinetti M."/>
            <person name="Schuetze T."/>
            <person name="Sepcic K."/>
            <person name="Shelest E."/>
            <person name="Sherlock G."/>
            <person name="Sophianopoulou V."/>
            <person name="Squina F.M."/>
            <person name="Sun H."/>
            <person name="Susca A."/>
            <person name="Todd R.B."/>
            <person name="Tsang A."/>
            <person name="Unkles S.E."/>
            <person name="van de Wiele N."/>
            <person name="van Rossen-Uffink D."/>
            <person name="Oliveira J.V."/>
            <person name="Vesth T.C."/>
            <person name="Visser J."/>
            <person name="Yu J.-H."/>
            <person name="Zhou M."/>
            <person name="Andersen M.R."/>
            <person name="Archer D.B."/>
            <person name="Baker S.E."/>
            <person name="Benoit I."/>
            <person name="Brakhage A.A."/>
            <person name="Braus G.H."/>
            <person name="Fischer R."/>
            <person name="Frisvad J.C."/>
            <person name="Goldman G.H."/>
            <person name="Houbraken J."/>
            <person name="Oakley B."/>
            <person name="Pocsi I."/>
            <person name="Scazzocchio C."/>
            <person name="Seiboth B."/>
            <person name="vanKuyk P.A."/>
            <person name="Wortman J."/>
            <person name="Dyer P.S."/>
            <person name="Grigoriev I.V."/>
        </authorList>
    </citation>
    <scope>NUCLEOTIDE SEQUENCE [LARGE SCALE GENOMIC DNA]</scope>
    <source>
        <strain evidence="3">CBS 506.65</strain>
    </source>
</reference>
<dbReference type="Pfam" id="PF24539">
    <property type="entry name" value="DUF7600"/>
    <property type="match status" value="1"/>
</dbReference>
<feature type="domain" description="F-box" evidence="1">
    <location>
        <begin position="142"/>
        <end position="188"/>
    </location>
</feature>
<accession>A0A1L9SDQ6</accession>
<dbReference type="GeneID" id="34613306"/>
<dbReference type="InterPro" id="IPR056021">
    <property type="entry name" value="DUF7600"/>
</dbReference>
<evidence type="ECO:0000313" key="2">
    <source>
        <dbReference type="EMBL" id="OJJ45309.1"/>
    </source>
</evidence>
<keyword evidence="3" id="KW-1185">Reference proteome</keyword>
<proteinExistence type="predicted"/>